<feature type="binding site" evidence="4">
    <location>
        <position position="333"/>
    </location>
    <ligand>
        <name>S-adenosyl-L-methionine</name>
        <dbReference type="ChEBI" id="CHEBI:59789"/>
    </ligand>
</feature>
<evidence type="ECO:0000256" key="3">
    <source>
        <dbReference type="ARBA" id="ARBA00022691"/>
    </source>
</evidence>
<feature type="binding site" evidence="4">
    <location>
        <position position="312"/>
    </location>
    <ligand>
        <name>S-adenosyl-L-methionine</name>
        <dbReference type="ChEBI" id="CHEBI:59789"/>
    </ligand>
</feature>
<dbReference type="PANTHER" id="PTHR11061:SF30">
    <property type="entry name" value="TRNA (URACIL(54)-C(5))-METHYLTRANSFERASE"/>
    <property type="match status" value="1"/>
</dbReference>
<feature type="domain" description="TRAM" evidence="5">
    <location>
        <begin position="2"/>
        <end position="60"/>
    </location>
</feature>
<comment type="similarity">
    <text evidence="4">Belongs to the class I-like SAM-binding methyltransferase superfamily. RNA M5U methyltransferase family.</text>
</comment>
<dbReference type="PROSITE" id="PS51687">
    <property type="entry name" value="SAM_MT_RNA_M5U"/>
    <property type="match status" value="1"/>
</dbReference>
<evidence type="ECO:0000256" key="2">
    <source>
        <dbReference type="ARBA" id="ARBA00022679"/>
    </source>
</evidence>
<evidence type="ECO:0000313" key="7">
    <source>
        <dbReference type="Proteomes" id="UP000768567"/>
    </source>
</evidence>
<keyword evidence="3 4" id="KW-0949">S-adenosyl-L-methionine</keyword>
<dbReference type="SUPFAM" id="SSF53335">
    <property type="entry name" value="S-adenosyl-L-methionine-dependent methyltransferases"/>
    <property type="match status" value="1"/>
</dbReference>
<organism evidence="6 7">
    <name type="scientific">Gemmiger gallinarum</name>
    <dbReference type="NCBI Taxonomy" id="2779354"/>
    <lineage>
        <taxon>Bacteria</taxon>
        <taxon>Bacillati</taxon>
        <taxon>Bacillota</taxon>
        <taxon>Clostridia</taxon>
        <taxon>Eubacteriales</taxon>
        <taxon>Gemmiger</taxon>
    </lineage>
</organism>
<evidence type="ECO:0000256" key="1">
    <source>
        <dbReference type="ARBA" id="ARBA00022603"/>
    </source>
</evidence>
<dbReference type="PANTHER" id="PTHR11061">
    <property type="entry name" value="RNA M5U METHYLTRANSFERASE"/>
    <property type="match status" value="1"/>
</dbReference>
<dbReference type="Pfam" id="PF05958">
    <property type="entry name" value="tRNA_U5-meth_tr"/>
    <property type="match status" value="1"/>
</dbReference>
<feature type="binding site" evidence="4">
    <location>
        <position position="383"/>
    </location>
    <ligand>
        <name>S-adenosyl-L-methionine</name>
        <dbReference type="ChEBI" id="CHEBI:59789"/>
    </ligand>
</feature>
<dbReference type="InterPro" id="IPR010280">
    <property type="entry name" value="U5_MeTrfase_fam"/>
</dbReference>
<dbReference type="Pfam" id="PF01938">
    <property type="entry name" value="TRAM"/>
    <property type="match status" value="1"/>
</dbReference>
<dbReference type="InterPro" id="IPR029063">
    <property type="entry name" value="SAM-dependent_MTases_sf"/>
</dbReference>
<gene>
    <name evidence="6" type="primary">rlmD</name>
    <name evidence="6" type="ORF">INF35_02395</name>
</gene>
<dbReference type="InterPro" id="IPR012340">
    <property type="entry name" value="NA-bd_OB-fold"/>
</dbReference>
<evidence type="ECO:0000313" key="6">
    <source>
        <dbReference type="EMBL" id="MBE5036640.1"/>
    </source>
</evidence>
<dbReference type="SUPFAM" id="SSF50249">
    <property type="entry name" value="Nucleic acid-binding proteins"/>
    <property type="match status" value="1"/>
</dbReference>
<protein>
    <submittedName>
        <fullName evidence="6">23S rRNA (Uracil(1939)-C(5))-methyltransferase RlmD</fullName>
        <ecNumber evidence="6">2.1.1.190</ecNumber>
    </submittedName>
</protein>
<dbReference type="NCBIfam" id="TIGR00479">
    <property type="entry name" value="rumA"/>
    <property type="match status" value="1"/>
</dbReference>
<evidence type="ECO:0000259" key="5">
    <source>
        <dbReference type="PROSITE" id="PS50926"/>
    </source>
</evidence>
<accession>A0ABR9R1E4</accession>
<dbReference type="RefSeq" id="WP_193499933.1">
    <property type="nucleotide sequence ID" value="NZ_JADCKC010000001.1"/>
</dbReference>
<feature type="binding site" evidence="4">
    <location>
        <position position="283"/>
    </location>
    <ligand>
        <name>S-adenosyl-L-methionine</name>
        <dbReference type="ChEBI" id="CHEBI:59789"/>
    </ligand>
</feature>
<dbReference type="GO" id="GO:0008168">
    <property type="term" value="F:methyltransferase activity"/>
    <property type="evidence" value="ECO:0007669"/>
    <property type="project" value="UniProtKB-KW"/>
</dbReference>
<name>A0ABR9R1E4_9FIRM</name>
<comment type="caution">
    <text evidence="6">The sequence shown here is derived from an EMBL/GenBank/DDBJ whole genome shotgun (WGS) entry which is preliminary data.</text>
</comment>
<sequence length="547" mass="60124">MPLQKNQIIPLTIESLSSDGNGVGHFEGQAVFVPGTAPGDVLRVRIVKPLSRYAFGKVEELLTAGEGRISPDCLAYGPCGGCSLRHLSYQAECEAKTAFVREAFARIGGLSLPVLPVVPAPDPTRYRNKVQLPVGRDADGHIVTGFYAGRSHRIVPCSDCLLQPEWMNRLAARACTLMEQYSIEPYDEVSATGLVRHLYMRQGWHSGQRLLCLVLNGSHLPHEEDFCRTLQQEFFLTTVLINRNTERTNVILGRRTRTVLGPGVIEDTLAGVPLRMGVHEFYQVNTPAAEALYAKARELAGLHPDDLLFDLYCGMGTIGLSMLPDCGSLVGVEVVAPAVEEARQTARRLGLPEDKASFFCMDAGEAAARFASEGRRPDVIVVDPPRKGCDGATLEAISQMSPRTIVMVSCNPATAARDVKTLTENGYTVETIQPFDLFPRTKHVETVVLLSKGEIDSKKVRVEFSLEDMDMSGFQQGATYEQIKAYVLEHTGLKVSSLYISQVKRKCGLDVGQNYNLSKKEDAKVPQCPPEKEAAIMEALKHFQMLE</sequence>
<dbReference type="InterPro" id="IPR002792">
    <property type="entry name" value="TRAM_dom"/>
</dbReference>
<reference evidence="6 7" key="1">
    <citation type="submission" date="2020-10" db="EMBL/GenBank/DDBJ databases">
        <title>ChiBAC.</title>
        <authorList>
            <person name="Zenner C."/>
            <person name="Hitch T.C.A."/>
            <person name="Clavel T."/>
        </authorList>
    </citation>
    <scope>NUCLEOTIDE SEQUENCE [LARGE SCALE GENOMIC DNA]</scope>
    <source>
        <strain evidence="6 7">DSM 109015</strain>
    </source>
</reference>
<dbReference type="Gene3D" id="3.40.50.150">
    <property type="entry name" value="Vaccinia Virus protein VP39"/>
    <property type="match status" value="1"/>
</dbReference>
<dbReference type="PROSITE" id="PS50926">
    <property type="entry name" value="TRAM"/>
    <property type="match status" value="1"/>
</dbReference>
<dbReference type="EC" id="2.1.1.190" evidence="6"/>
<keyword evidence="2 4" id="KW-0808">Transferase</keyword>
<proteinExistence type="inferred from homology"/>
<keyword evidence="7" id="KW-1185">Reference proteome</keyword>
<keyword evidence="1 4" id="KW-0489">Methyltransferase</keyword>
<dbReference type="EMBL" id="JADCKC010000001">
    <property type="protein sequence ID" value="MBE5036640.1"/>
    <property type="molecule type" value="Genomic_DNA"/>
</dbReference>
<dbReference type="GO" id="GO:0032259">
    <property type="term" value="P:methylation"/>
    <property type="evidence" value="ECO:0007669"/>
    <property type="project" value="UniProtKB-KW"/>
</dbReference>
<dbReference type="CDD" id="cd02440">
    <property type="entry name" value="AdoMet_MTases"/>
    <property type="match status" value="1"/>
</dbReference>
<dbReference type="Proteomes" id="UP000768567">
    <property type="component" value="Unassembled WGS sequence"/>
</dbReference>
<dbReference type="Gene3D" id="2.40.50.140">
    <property type="entry name" value="Nucleic acid-binding proteins"/>
    <property type="match status" value="1"/>
</dbReference>
<dbReference type="Gene3D" id="2.40.50.1070">
    <property type="match status" value="1"/>
</dbReference>
<feature type="active site" description="Nucleophile" evidence="4">
    <location>
        <position position="410"/>
    </location>
</feature>
<evidence type="ECO:0000256" key="4">
    <source>
        <dbReference type="PROSITE-ProRule" id="PRU01024"/>
    </source>
</evidence>